<reference evidence="7 8" key="1">
    <citation type="submission" date="2016-10" db="EMBL/GenBank/DDBJ databases">
        <authorList>
            <person name="de Groot N.N."/>
        </authorList>
    </citation>
    <scope>NUCLEOTIDE SEQUENCE [LARGE SCALE GENOMIC DNA]</scope>
    <source>
        <strain evidence="7 8">DSM 44778</strain>
    </source>
</reference>
<dbReference type="SUPFAM" id="SSF51703">
    <property type="entry name" value="Cobalamin (vitamin B12)-dependent enzymes"/>
    <property type="match status" value="1"/>
</dbReference>
<keyword evidence="5" id="KW-0170">Cobalt</keyword>
<evidence type="ECO:0000256" key="4">
    <source>
        <dbReference type="ARBA" id="ARBA00023235"/>
    </source>
</evidence>
<evidence type="ECO:0000256" key="3">
    <source>
        <dbReference type="ARBA" id="ARBA00022628"/>
    </source>
</evidence>
<dbReference type="RefSeq" id="WP_093230727.1">
    <property type="nucleotide sequence ID" value="NZ_FORR01000012.1"/>
</dbReference>
<evidence type="ECO:0000256" key="1">
    <source>
        <dbReference type="ARBA" id="ARBA00001922"/>
    </source>
</evidence>
<dbReference type="EMBL" id="FORR01000012">
    <property type="protein sequence ID" value="SFJ55832.1"/>
    <property type="molecule type" value="Genomic_DNA"/>
</dbReference>
<dbReference type="GO" id="GO:0031419">
    <property type="term" value="F:cobalamin binding"/>
    <property type="evidence" value="ECO:0007669"/>
    <property type="project" value="UniProtKB-KW"/>
</dbReference>
<dbReference type="SUPFAM" id="SSF52242">
    <property type="entry name" value="Cobalamin (vitamin B12)-binding domain"/>
    <property type="match status" value="1"/>
</dbReference>
<evidence type="ECO:0000259" key="6">
    <source>
        <dbReference type="Pfam" id="PF01642"/>
    </source>
</evidence>
<comment type="similarity">
    <text evidence="2">Belongs to the methylmalonyl-CoA mutase family.</text>
</comment>
<protein>
    <submittedName>
        <fullName evidence="7">Methylmalonyl-CoA mutase</fullName>
    </submittedName>
</protein>
<dbReference type="PANTHER" id="PTHR48101">
    <property type="entry name" value="METHYLMALONYL-COA MUTASE, MITOCHONDRIAL-RELATED"/>
    <property type="match status" value="1"/>
</dbReference>
<dbReference type="GO" id="GO:0005737">
    <property type="term" value="C:cytoplasm"/>
    <property type="evidence" value="ECO:0007669"/>
    <property type="project" value="TreeGrafter"/>
</dbReference>
<evidence type="ECO:0000313" key="8">
    <source>
        <dbReference type="Proteomes" id="UP000199545"/>
    </source>
</evidence>
<feature type="domain" description="Methylmalonyl-CoA mutase alpha/beta chain catalytic" evidence="6">
    <location>
        <begin position="42"/>
        <end position="505"/>
    </location>
</feature>
<name>A0A1I3SCY7_9BACL</name>
<dbReference type="Pfam" id="PF01642">
    <property type="entry name" value="MM_CoA_mutase"/>
    <property type="match status" value="1"/>
</dbReference>
<dbReference type="OrthoDB" id="9762378at2"/>
<dbReference type="CDD" id="cd03677">
    <property type="entry name" value="MM_CoA_mutase_beta"/>
    <property type="match status" value="1"/>
</dbReference>
<evidence type="ECO:0000256" key="5">
    <source>
        <dbReference type="ARBA" id="ARBA00023285"/>
    </source>
</evidence>
<dbReference type="NCBIfam" id="TIGR00641">
    <property type="entry name" value="acid_CoA_mut_N"/>
    <property type="match status" value="1"/>
</dbReference>
<comment type="cofactor">
    <cofactor evidence="1">
        <name>adenosylcob(III)alamin</name>
        <dbReference type="ChEBI" id="CHEBI:18408"/>
    </cofactor>
</comment>
<evidence type="ECO:0000313" key="7">
    <source>
        <dbReference type="EMBL" id="SFJ55832.1"/>
    </source>
</evidence>
<dbReference type="STRING" id="46223.SAMN05421852_112100"/>
<accession>A0A1I3SCY7</accession>
<dbReference type="InterPro" id="IPR006099">
    <property type="entry name" value="MeMalonylCoA_mutase_a/b_cat"/>
</dbReference>
<dbReference type="Proteomes" id="UP000199545">
    <property type="component" value="Unassembled WGS sequence"/>
</dbReference>
<keyword evidence="3" id="KW-0846">Cobalamin</keyword>
<gene>
    <name evidence="7" type="ORF">SAMN05421852_112100</name>
</gene>
<sequence>MSIQADKEKFFGDFPYPSYDDWKNAVEKSLKGTSFDKLFTNTYEGITLQPIYRPEDIEHLAHIQSQPGRAPYVRGTKEEGDRRWEIAQEIQAITPQALGEALRSDLARGQTTIYLSLDQASLRGLDPDEVQETEIGDKGVSLVHLQDLENAFASIDLEKTPLFLRVGSLGLPYFALLLAWANKHQLDLSQLKGCIGMDPIGFYVKEGQLPFSLEQAYDHLAEITKASLKQVPNLRTILVEGHPYHDGGANAVQELAFVLATGVHYIRQLMERGLSIDEIAPRMVFSFSIGSHFFMEIAKLRAARILWCQIIDAFGGNAESQKMYIHGRTSAFNKTVYDPYVNMLRVTSEAFAAVVGGVDSLHVSPFDECIRLPNEFSRRIARNTQLILQHEAHLSRVVDQAGGSWYVEWLTDQMAQKAWSLFQQVESRGGIMNSLAEGWIQDQVAEIAQKRIARIGSRQDRIVGTNMYPNLSEQTLENDEMLVKQQRQKRLAEIRSFRSNVFLSEHTLEASIQAFQSGLTVGQWVKSIASPVSSIRPISAFRAAERFESLRKNAEAYREQNGAYPRIFLAKIGNPARLKPRADFTIGFFQVGGFDVIEQEGLSSVEEVVDSYTASSTDILVICSEDDRYPEIVPDVVRKVKERRPESTVFLAGLPAKEWRERFLQAGVDDFVHVRAHCFDILSKLQQKKGIAK</sequence>
<organism evidence="7 8">
    <name type="scientific">Thermoflavimicrobium dichotomicum</name>
    <dbReference type="NCBI Taxonomy" id="46223"/>
    <lineage>
        <taxon>Bacteria</taxon>
        <taxon>Bacillati</taxon>
        <taxon>Bacillota</taxon>
        <taxon>Bacilli</taxon>
        <taxon>Bacillales</taxon>
        <taxon>Thermoactinomycetaceae</taxon>
        <taxon>Thermoflavimicrobium</taxon>
    </lineage>
</organism>
<evidence type="ECO:0000256" key="2">
    <source>
        <dbReference type="ARBA" id="ARBA00008465"/>
    </source>
</evidence>
<dbReference type="InterPro" id="IPR016176">
    <property type="entry name" value="Cbl-dep_enz_cat"/>
</dbReference>
<keyword evidence="8" id="KW-1185">Reference proteome</keyword>
<dbReference type="Gene3D" id="3.40.50.280">
    <property type="entry name" value="Cobalamin-binding domain"/>
    <property type="match status" value="1"/>
</dbReference>
<proteinExistence type="inferred from homology"/>
<dbReference type="InterPro" id="IPR006098">
    <property type="entry name" value="MMCoA_mutase_a_cat"/>
</dbReference>
<dbReference type="InterPro" id="IPR036724">
    <property type="entry name" value="Cobalamin-bd_sf"/>
</dbReference>
<dbReference type="GO" id="GO:0046872">
    <property type="term" value="F:metal ion binding"/>
    <property type="evidence" value="ECO:0007669"/>
    <property type="project" value="InterPro"/>
</dbReference>
<dbReference type="GO" id="GO:0004494">
    <property type="term" value="F:methylmalonyl-CoA mutase activity"/>
    <property type="evidence" value="ECO:0007669"/>
    <property type="project" value="UniProtKB-EC"/>
</dbReference>
<dbReference type="PANTHER" id="PTHR48101:SF4">
    <property type="entry name" value="METHYLMALONYL-COA MUTASE, MITOCHONDRIAL"/>
    <property type="match status" value="1"/>
</dbReference>
<dbReference type="GO" id="GO:0019678">
    <property type="term" value="P:propionate metabolic process, methylmalonyl pathway"/>
    <property type="evidence" value="ECO:0007669"/>
    <property type="project" value="TreeGrafter"/>
</dbReference>
<keyword evidence="4" id="KW-0413">Isomerase</keyword>
<dbReference type="Gene3D" id="3.20.20.240">
    <property type="entry name" value="Methylmalonyl-CoA mutase"/>
    <property type="match status" value="1"/>
</dbReference>
<dbReference type="AlphaFoldDB" id="A0A1I3SCY7"/>